<dbReference type="AlphaFoldDB" id="A0A8J8SC48"/>
<protein>
    <submittedName>
        <fullName evidence="3">Uncharacterized protein</fullName>
    </submittedName>
</protein>
<evidence type="ECO:0000256" key="2">
    <source>
        <dbReference type="SAM" id="SignalP"/>
    </source>
</evidence>
<keyword evidence="2" id="KW-0732">Signal</keyword>
<feature type="chain" id="PRO_5038581934" evidence="2">
    <location>
        <begin position="24"/>
        <end position="54"/>
    </location>
</feature>
<dbReference type="EMBL" id="CP058561">
    <property type="protein sequence ID" value="QUH29319.1"/>
    <property type="molecule type" value="Genomic_DNA"/>
</dbReference>
<feature type="signal peptide" evidence="2">
    <location>
        <begin position="1"/>
        <end position="23"/>
    </location>
</feature>
<organism evidence="3 4">
    <name type="scientific">Vallitalea guaymasensis</name>
    <dbReference type="NCBI Taxonomy" id="1185412"/>
    <lineage>
        <taxon>Bacteria</taxon>
        <taxon>Bacillati</taxon>
        <taxon>Bacillota</taxon>
        <taxon>Clostridia</taxon>
        <taxon>Lachnospirales</taxon>
        <taxon>Vallitaleaceae</taxon>
        <taxon>Vallitalea</taxon>
    </lineage>
</organism>
<dbReference type="KEGG" id="vgu:HYG85_10425"/>
<sequence length="54" mass="5999">MKKNTIRAIALVLGLSLFSFVGCKTDNTDPNTPNQENNNEIQNNENVDMNGDNM</sequence>
<dbReference type="RefSeq" id="WP_212693422.1">
    <property type="nucleotide sequence ID" value="NZ_CP058561.1"/>
</dbReference>
<evidence type="ECO:0000313" key="3">
    <source>
        <dbReference type="EMBL" id="QUH29319.1"/>
    </source>
</evidence>
<reference evidence="3 4" key="1">
    <citation type="submission" date="2020-07" db="EMBL/GenBank/DDBJ databases">
        <title>Vallitalea guaymasensis genome.</title>
        <authorList>
            <person name="Postec A."/>
        </authorList>
    </citation>
    <scope>NUCLEOTIDE SEQUENCE [LARGE SCALE GENOMIC DNA]</scope>
    <source>
        <strain evidence="3 4">Ra1766G1</strain>
    </source>
</reference>
<feature type="compositionally biased region" description="Low complexity" evidence="1">
    <location>
        <begin position="28"/>
        <end position="46"/>
    </location>
</feature>
<evidence type="ECO:0000313" key="4">
    <source>
        <dbReference type="Proteomes" id="UP000677305"/>
    </source>
</evidence>
<feature type="region of interest" description="Disordered" evidence="1">
    <location>
        <begin position="25"/>
        <end position="54"/>
    </location>
</feature>
<evidence type="ECO:0000256" key="1">
    <source>
        <dbReference type="SAM" id="MobiDB-lite"/>
    </source>
</evidence>
<keyword evidence="4" id="KW-1185">Reference proteome</keyword>
<proteinExistence type="predicted"/>
<name>A0A8J8SC48_9FIRM</name>
<gene>
    <name evidence="3" type="ORF">HYG85_10425</name>
</gene>
<accession>A0A8J8SC48</accession>
<dbReference type="Proteomes" id="UP000677305">
    <property type="component" value="Chromosome"/>
</dbReference>
<dbReference type="PROSITE" id="PS51257">
    <property type="entry name" value="PROKAR_LIPOPROTEIN"/>
    <property type="match status" value="1"/>
</dbReference>